<dbReference type="Gene3D" id="3.40.50.300">
    <property type="entry name" value="P-loop containing nucleotide triphosphate hydrolases"/>
    <property type="match status" value="1"/>
</dbReference>
<evidence type="ECO:0000259" key="3">
    <source>
        <dbReference type="Pfam" id="PF05970"/>
    </source>
</evidence>
<gene>
    <name evidence="4" type="ORF">VP01_2225g2</name>
</gene>
<name>A0A0L6V8L1_9BASI</name>
<dbReference type="GO" id="GO:0000723">
    <property type="term" value="P:telomere maintenance"/>
    <property type="evidence" value="ECO:0007669"/>
    <property type="project" value="InterPro"/>
</dbReference>
<dbReference type="AlphaFoldDB" id="A0A0L6V8L1"/>
<proteinExistence type="inferred from homology"/>
<evidence type="ECO:0000256" key="2">
    <source>
        <dbReference type="SAM" id="Phobius"/>
    </source>
</evidence>
<evidence type="ECO:0000313" key="4">
    <source>
        <dbReference type="EMBL" id="KNZ57156.1"/>
    </source>
</evidence>
<comment type="caution">
    <text evidence="4">The sequence shown here is derived from an EMBL/GenBank/DDBJ whole genome shotgun (WGS) entry which is preliminary data.</text>
</comment>
<comment type="cofactor">
    <cofactor evidence="1">
        <name>Mg(2+)</name>
        <dbReference type="ChEBI" id="CHEBI:18420"/>
    </cofactor>
</comment>
<dbReference type="InterPro" id="IPR010285">
    <property type="entry name" value="DNA_helicase_pif1-like_DEAD"/>
</dbReference>
<keyword evidence="2" id="KW-0812">Transmembrane</keyword>
<accession>A0A0L6V8L1</accession>
<keyword evidence="1" id="KW-0547">Nucleotide-binding</keyword>
<keyword evidence="2" id="KW-0472">Membrane</keyword>
<dbReference type="GO" id="GO:0043139">
    <property type="term" value="F:5'-3' DNA helicase activity"/>
    <property type="evidence" value="ECO:0007669"/>
    <property type="project" value="UniProtKB-EC"/>
</dbReference>
<protein>
    <recommendedName>
        <fullName evidence="1">ATP-dependent DNA helicase</fullName>
        <ecNumber evidence="1">5.6.2.3</ecNumber>
    </recommendedName>
</protein>
<keyword evidence="1" id="KW-0234">DNA repair</keyword>
<keyword evidence="5" id="KW-1185">Reference proteome</keyword>
<dbReference type="EMBL" id="LAVV01007087">
    <property type="protein sequence ID" value="KNZ57156.1"/>
    <property type="molecule type" value="Genomic_DNA"/>
</dbReference>
<feature type="domain" description="DNA helicase Pif1-like DEAD-box helicase" evidence="3">
    <location>
        <begin position="8"/>
        <end position="112"/>
    </location>
</feature>
<keyword evidence="2" id="KW-1133">Transmembrane helix</keyword>
<comment type="catalytic activity">
    <reaction evidence="1">
        <text>ATP + H2O = ADP + phosphate + H(+)</text>
        <dbReference type="Rhea" id="RHEA:13065"/>
        <dbReference type="ChEBI" id="CHEBI:15377"/>
        <dbReference type="ChEBI" id="CHEBI:15378"/>
        <dbReference type="ChEBI" id="CHEBI:30616"/>
        <dbReference type="ChEBI" id="CHEBI:43474"/>
        <dbReference type="ChEBI" id="CHEBI:456216"/>
        <dbReference type="EC" id="5.6.2.3"/>
    </reaction>
</comment>
<keyword evidence="1" id="KW-0347">Helicase</keyword>
<evidence type="ECO:0000313" key="5">
    <source>
        <dbReference type="Proteomes" id="UP000037035"/>
    </source>
</evidence>
<reference evidence="4 5" key="1">
    <citation type="submission" date="2015-08" db="EMBL/GenBank/DDBJ databases">
        <title>Next Generation Sequencing and Analysis of the Genome of Puccinia sorghi L Schw, the Causal Agent of Maize Common Rust.</title>
        <authorList>
            <person name="Rochi L."/>
            <person name="Burguener G."/>
            <person name="Darino M."/>
            <person name="Turjanski A."/>
            <person name="Kreff E."/>
            <person name="Dieguez M.J."/>
            <person name="Sacco F."/>
        </authorList>
    </citation>
    <scope>NUCLEOTIDE SEQUENCE [LARGE SCALE GENOMIC DNA]</scope>
    <source>
        <strain evidence="4 5">RO10H11247</strain>
    </source>
</reference>
<organism evidence="4 5">
    <name type="scientific">Puccinia sorghi</name>
    <dbReference type="NCBI Taxonomy" id="27349"/>
    <lineage>
        <taxon>Eukaryota</taxon>
        <taxon>Fungi</taxon>
        <taxon>Dikarya</taxon>
        <taxon>Basidiomycota</taxon>
        <taxon>Pucciniomycotina</taxon>
        <taxon>Pucciniomycetes</taxon>
        <taxon>Pucciniales</taxon>
        <taxon>Pucciniaceae</taxon>
        <taxon>Puccinia</taxon>
    </lineage>
</organism>
<keyword evidence="1" id="KW-0233">DNA recombination</keyword>
<dbReference type="GO" id="GO:0006310">
    <property type="term" value="P:DNA recombination"/>
    <property type="evidence" value="ECO:0007669"/>
    <property type="project" value="UniProtKB-KW"/>
</dbReference>
<evidence type="ECO:0000256" key="1">
    <source>
        <dbReference type="RuleBase" id="RU363044"/>
    </source>
</evidence>
<keyword evidence="1" id="KW-0227">DNA damage</keyword>
<dbReference type="Pfam" id="PF05970">
    <property type="entry name" value="PIF1"/>
    <property type="match status" value="1"/>
</dbReference>
<keyword evidence="1" id="KW-0378">Hydrolase</keyword>
<dbReference type="GO" id="GO:0005524">
    <property type="term" value="F:ATP binding"/>
    <property type="evidence" value="ECO:0007669"/>
    <property type="project" value="UniProtKB-KW"/>
</dbReference>
<dbReference type="VEuPathDB" id="FungiDB:VP01_2225g2"/>
<feature type="transmembrane region" description="Helical" evidence="2">
    <location>
        <begin position="122"/>
        <end position="139"/>
    </location>
</feature>
<dbReference type="OrthoDB" id="2499199at2759"/>
<dbReference type="STRING" id="27349.A0A0L6V8L1"/>
<keyword evidence="1" id="KW-0067">ATP-binding</keyword>
<sequence>MSDIVLTASQASAVERCVNSTGNYFITGCGGTGKSTVLREVIRRLQSRWGADTGKVAITASTGAAACGVSGTTLHAFGGIRLGMDSVRVCIARARSDRKVRSRWASVEVLVIWLRKIIFDMIKCWIAMLLFFFGFGVFFI</sequence>
<dbReference type="EC" id="5.6.2.3" evidence="1"/>
<dbReference type="InterPro" id="IPR027417">
    <property type="entry name" value="P-loop_NTPase"/>
</dbReference>
<comment type="similarity">
    <text evidence="1">Belongs to the helicase family.</text>
</comment>
<dbReference type="SUPFAM" id="SSF52540">
    <property type="entry name" value="P-loop containing nucleoside triphosphate hydrolases"/>
    <property type="match status" value="1"/>
</dbReference>
<dbReference type="Proteomes" id="UP000037035">
    <property type="component" value="Unassembled WGS sequence"/>
</dbReference>
<dbReference type="GO" id="GO:0016887">
    <property type="term" value="F:ATP hydrolysis activity"/>
    <property type="evidence" value="ECO:0007669"/>
    <property type="project" value="RHEA"/>
</dbReference>
<dbReference type="GO" id="GO:0006281">
    <property type="term" value="P:DNA repair"/>
    <property type="evidence" value="ECO:0007669"/>
    <property type="project" value="UniProtKB-KW"/>
</dbReference>